<sequence length="51" mass="6107">MPKELYDIEHYISSCLIMIKLDSHVFDCYNELYLTIHQVTLSQTVRSKHLH</sequence>
<comment type="caution">
    <text evidence="1">The sequence shown here is derived from an EMBL/GenBank/DDBJ whole genome shotgun (WGS) entry which is preliminary data.</text>
</comment>
<organism evidence="1 2">
    <name type="scientific">Alteromonas macleodii</name>
    <name type="common">Pseudoalteromonas macleodii</name>
    <dbReference type="NCBI Taxonomy" id="28108"/>
    <lineage>
        <taxon>Bacteria</taxon>
        <taxon>Pseudomonadati</taxon>
        <taxon>Pseudomonadota</taxon>
        <taxon>Gammaproteobacteria</taxon>
        <taxon>Alteromonadales</taxon>
        <taxon>Alteromonadaceae</taxon>
        <taxon>Alteromonas/Salinimonas group</taxon>
        <taxon>Alteromonas</taxon>
    </lineage>
</organism>
<name>A0AB36FX14_ALTMA</name>
<keyword evidence="2" id="KW-1185">Reference proteome</keyword>
<protein>
    <submittedName>
        <fullName evidence="1">Uncharacterized protein</fullName>
    </submittedName>
</protein>
<evidence type="ECO:0000313" key="1">
    <source>
        <dbReference type="EMBL" id="OES30426.1"/>
    </source>
</evidence>
<accession>A0AB36FX14</accession>
<dbReference type="Proteomes" id="UP000095392">
    <property type="component" value="Unassembled WGS sequence"/>
</dbReference>
<evidence type="ECO:0000313" key="2">
    <source>
        <dbReference type="Proteomes" id="UP000095392"/>
    </source>
</evidence>
<reference evidence="1 2" key="1">
    <citation type="submission" date="2016-09" db="EMBL/GenBank/DDBJ databases">
        <title>Draft Genome Sequence of four Alteromonas macleodii strains isolated from copper coupons and grown long-term at elevated copper levels.</title>
        <authorList>
            <person name="Cusick K."/>
            <person name="Dale J."/>
            <person name="Little B."/>
            <person name="Biffinger J."/>
        </authorList>
    </citation>
    <scope>NUCLEOTIDE SEQUENCE [LARGE SCALE GENOMIC DNA]</scope>
    <source>
        <strain evidence="1 2">KCP01</strain>
    </source>
</reference>
<proteinExistence type="predicted"/>
<dbReference type="AlphaFoldDB" id="A0AB36FX14"/>
<dbReference type="EMBL" id="MIPY01000020">
    <property type="protein sequence ID" value="OES30426.1"/>
    <property type="molecule type" value="Genomic_DNA"/>
</dbReference>
<gene>
    <name evidence="1" type="ORF">BFV95_2973</name>
</gene>